<keyword evidence="2" id="KW-1185">Reference proteome</keyword>
<dbReference type="HOGENOM" id="CLU_180175_0_0_1"/>
<sequence>MNIKRKHFDYKIGQKILLKNEVSGKLEDLYLGPFEIKEILNKGNGFIIIDRGTNIYKEVNIKQIKPFF</sequence>
<dbReference type="AlphaFoldDB" id="A0A059EW37"/>
<dbReference type="EMBL" id="KK365368">
    <property type="protein sequence ID" value="KCZ79110.1"/>
    <property type="molecule type" value="Genomic_DNA"/>
</dbReference>
<name>A0A059EW37_9MICR</name>
<dbReference type="OrthoDB" id="2193640at2759"/>
<reference evidence="1 2" key="2">
    <citation type="submission" date="2014-03" db="EMBL/GenBank/DDBJ databases">
        <title>The Genome Sequence of Anncaliia algerae insect isolate PRA339.</title>
        <authorList>
            <consortium name="The Broad Institute Genome Sequencing Platform"/>
            <consortium name="The Broad Institute Genome Sequencing Center for Infectious Disease"/>
            <person name="Cuomo C."/>
            <person name="Becnel J."/>
            <person name="Sanscrainte N."/>
            <person name="Walker B."/>
            <person name="Young S.K."/>
            <person name="Zeng Q."/>
            <person name="Gargeya S."/>
            <person name="Fitzgerald M."/>
            <person name="Haas B."/>
            <person name="Abouelleil A."/>
            <person name="Alvarado L."/>
            <person name="Arachchi H.M."/>
            <person name="Berlin A.M."/>
            <person name="Chapman S.B."/>
            <person name="Dewar J."/>
            <person name="Goldberg J."/>
            <person name="Griggs A."/>
            <person name="Gujja S."/>
            <person name="Hansen M."/>
            <person name="Howarth C."/>
            <person name="Imamovic A."/>
            <person name="Larimer J."/>
            <person name="McCowan C."/>
            <person name="Murphy C."/>
            <person name="Neiman D."/>
            <person name="Pearson M."/>
            <person name="Priest M."/>
            <person name="Roberts A."/>
            <person name="Saif S."/>
            <person name="Shea T."/>
            <person name="Sisk P."/>
            <person name="Sykes S."/>
            <person name="Wortman J."/>
            <person name="Nusbaum C."/>
            <person name="Birren B."/>
        </authorList>
    </citation>
    <scope>NUCLEOTIDE SEQUENCE [LARGE SCALE GENOMIC DNA]</scope>
    <source>
        <strain evidence="1 2">PRA339</strain>
    </source>
</reference>
<organism evidence="1 2">
    <name type="scientific">Anncaliia algerae PRA339</name>
    <dbReference type="NCBI Taxonomy" id="1288291"/>
    <lineage>
        <taxon>Eukaryota</taxon>
        <taxon>Fungi</taxon>
        <taxon>Fungi incertae sedis</taxon>
        <taxon>Microsporidia</taxon>
        <taxon>Tubulinosematoidea</taxon>
        <taxon>Tubulinosematidae</taxon>
        <taxon>Anncaliia</taxon>
    </lineage>
</organism>
<evidence type="ECO:0000313" key="2">
    <source>
        <dbReference type="Proteomes" id="UP000030655"/>
    </source>
</evidence>
<gene>
    <name evidence="1" type="ORF">H312_03509</name>
</gene>
<accession>A0A059EW37</accession>
<reference evidence="2" key="1">
    <citation type="submission" date="2013-02" db="EMBL/GenBank/DDBJ databases">
        <authorList>
            <consortium name="The Broad Institute Genome Sequencing Platform"/>
            <person name="Cuomo C."/>
            <person name="Becnel J."/>
            <person name="Sanscrainte N."/>
            <person name="Walker B."/>
            <person name="Young S.K."/>
            <person name="Zeng Q."/>
            <person name="Gargeya S."/>
            <person name="Fitzgerald M."/>
            <person name="Haas B."/>
            <person name="Abouelleil A."/>
            <person name="Alvarado L."/>
            <person name="Arachchi H.M."/>
            <person name="Berlin A.M."/>
            <person name="Chapman S.B."/>
            <person name="Dewar J."/>
            <person name="Goldberg J."/>
            <person name="Griggs A."/>
            <person name="Gujja S."/>
            <person name="Hansen M."/>
            <person name="Howarth C."/>
            <person name="Imamovic A."/>
            <person name="Larimer J."/>
            <person name="McCowan C."/>
            <person name="Murphy C."/>
            <person name="Neiman D."/>
            <person name="Pearson M."/>
            <person name="Priest M."/>
            <person name="Roberts A."/>
            <person name="Saif S."/>
            <person name="Shea T."/>
            <person name="Sisk P."/>
            <person name="Sykes S."/>
            <person name="Wortman J."/>
            <person name="Nusbaum C."/>
            <person name="Birren B."/>
        </authorList>
    </citation>
    <scope>NUCLEOTIDE SEQUENCE [LARGE SCALE GENOMIC DNA]</scope>
    <source>
        <strain evidence="2">PRA339</strain>
    </source>
</reference>
<protein>
    <submittedName>
        <fullName evidence="1">Uncharacterized protein</fullName>
    </submittedName>
</protein>
<dbReference type="Proteomes" id="UP000030655">
    <property type="component" value="Unassembled WGS sequence"/>
</dbReference>
<dbReference type="VEuPathDB" id="MicrosporidiaDB:H312_03509"/>
<proteinExistence type="predicted"/>
<evidence type="ECO:0000313" key="1">
    <source>
        <dbReference type="EMBL" id="KCZ79110.1"/>
    </source>
</evidence>